<sequence>MISLINLANSGKIEKTGAKPKLPIKVDGVSSETLDVYRIPLDYLYYNDKNGRIATGISQYEGELEPTNDIENVEYNNFVAKLIKDDNTLALKRTKKSIEDAGQQVYGYVLDDGRIVDGNRRYTALREIHQETGKTVYFEAVVLPFSYNNSAERVKIKKLELAIQMGVEERQSYDSVDLAVDIYQTTSGSDPIMTRADYAADSHMKRTEVDRFYNGAVYMKKFLEFIGTSSKNFNIIKENKVWSLFYEMGKTLPKNFGDDAESQVRKNETMESYFGLVLHQIHVGVKGNTAQNHIRAFTKNIVTTPNNESFNEDVADVIEDLADSLQDSQINSTSDLMKCLIKENDLITEFGDTYDSYIRDARNGESVDKFIRSVKNSVKYFQELETNSGLAGNLRFADVSNEQLQELQTYMRDLNQVSKELFKVYGNEIR</sequence>
<dbReference type="AlphaFoldDB" id="A0A6N9IT93"/>
<comment type="caution">
    <text evidence="1">The sequence shown here is derived from an EMBL/GenBank/DDBJ whole genome shotgun (WGS) entry which is preliminary data.</text>
</comment>
<gene>
    <name evidence="1" type="ORF">FYL25_09655</name>
</gene>
<evidence type="ECO:0000313" key="1">
    <source>
        <dbReference type="EMBL" id="MYY65653.1"/>
    </source>
</evidence>
<accession>A0A6N9IT93</accession>
<reference evidence="1 2" key="1">
    <citation type="journal article" date="2020" name="Food Funct.">
        <title>Screening of Lactobacillus salivarius strains from the feces of Chinese populations and the evaluation of their effects against intestinal inflammation in mice.</title>
        <authorList>
            <person name="Zhai Q."/>
            <person name="Shen X."/>
            <person name="Cen S."/>
            <person name="Zhang C."/>
            <person name="Tian F."/>
            <person name="Zhao J."/>
            <person name="Zhang H."/>
            <person name="Xue Y."/>
            <person name="Chen W."/>
        </authorList>
    </citation>
    <scope>NUCLEOTIDE SEQUENCE [LARGE SCALE GENOMIC DNA]</scope>
    <source>
        <strain evidence="1 2">FYNDL5_1.scaf</strain>
    </source>
</reference>
<evidence type="ECO:0000313" key="2">
    <source>
        <dbReference type="Proteomes" id="UP000471678"/>
    </source>
</evidence>
<protein>
    <submittedName>
        <fullName evidence="1">Uncharacterized protein</fullName>
    </submittedName>
</protein>
<dbReference type="Proteomes" id="UP000471678">
    <property type="component" value="Unassembled WGS sequence"/>
</dbReference>
<dbReference type="RefSeq" id="WP_161023050.1">
    <property type="nucleotide sequence ID" value="NZ_JAPWJV010000022.1"/>
</dbReference>
<organism evidence="1 2">
    <name type="scientific">Ligilactobacillus salivarius</name>
    <dbReference type="NCBI Taxonomy" id="1624"/>
    <lineage>
        <taxon>Bacteria</taxon>
        <taxon>Bacillati</taxon>
        <taxon>Bacillota</taxon>
        <taxon>Bacilli</taxon>
        <taxon>Lactobacillales</taxon>
        <taxon>Lactobacillaceae</taxon>
        <taxon>Ligilactobacillus</taxon>
    </lineage>
</organism>
<dbReference type="EMBL" id="VSUB01000017">
    <property type="protein sequence ID" value="MYY65653.1"/>
    <property type="molecule type" value="Genomic_DNA"/>
</dbReference>
<name>A0A6N9IT93_9LACO</name>
<proteinExistence type="predicted"/>